<sequence>MLSVRRKNFRNIERIVRSMTTERLAAASLELEDTGKTSDNDVKELLRSLSLYGHREPMSREGRLTMRRKIQSNIVGQGVPAIWFMLKADFVIGGKWTSRFLKRHGYFEKLQKKLHSERQVSEDVSRVTHYFQDLEIVVHQDGIRKLPPPNGGAHH</sequence>
<proteinExistence type="predicted"/>
<reference evidence="1 2" key="1">
    <citation type="journal article" date="2014" name="Genome Biol. Evol.">
        <title>Comparative genomics and transcriptomics analyses reveal divergent lifestyle features of nematode endoparasitic fungus Hirsutella minnesotensis.</title>
        <authorList>
            <person name="Lai Y."/>
            <person name="Liu K."/>
            <person name="Zhang X."/>
            <person name="Zhang X."/>
            <person name="Li K."/>
            <person name="Wang N."/>
            <person name="Shu C."/>
            <person name="Wu Y."/>
            <person name="Wang C."/>
            <person name="Bushley K.E."/>
            <person name="Xiang M."/>
            <person name="Liu X."/>
        </authorList>
    </citation>
    <scope>NUCLEOTIDE SEQUENCE [LARGE SCALE GENOMIC DNA]</scope>
    <source>
        <strain evidence="1 2">3608</strain>
    </source>
</reference>
<dbReference type="AlphaFoldDB" id="A0A0F7ZFB1"/>
<protein>
    <submittedName>
        <fullName evidence="1">Uncharacterized protein</fullName>
    </submittedName>
</protein>
<organism evidence="1 2">
    <name type="scientific">Hirsutella minnesotensis 3608</name>
    <dbReference type="NCBI Taxonomy" id="1043627"/>
    <lineage>
        <taxon>Eukaryota</taxon>
        <taxon>Fungi</taxon>
        <taxon>Dikarya</taxon>
        <taxon>Ascomycota</taxon>
        <taxon>Pezizomycotina</taxon>
        <taxon>Sordariomycetes</taxon>
        <taxon>Hypocreomycetidae</taxon>
        <taxon>Hypocreales</taxon>
        <taxon>Ophiocordycipitaceae</taxon>
        <taxon>Hirsutella</taxon>
    </lineage>
</organism>
<evidence type="ECO:0000313" key="1">
    <source>
        <dbReference type="EMBL" id="KJZ68831.1"/>
    </source>
</evidence>
<accession>A0A0F7ZFB1</accession>
<dbReference type="EMBL" id="KQ030806">
    <property type="protein sequence ID" value="KJZ68831.1"/>
    <property type="molecule type" value="Genomic_DNA"/>
</dbReference>
<name>A0A0F7ZFB1_9HYPO</name>
<dbReference type="Proteomes" id="UP000054481">
    <property type="component" value="Unassembled WGS sequence"/>
</dbReference>
<keyword evidence="2" id="KW-1185">Reference proteome</keyword>
<evidence type="ECO:0000313" key="2">
    <source>
        <dbReference type="Proteomes" id="UP000054481"/>
    </source>
</evidence>
<dbReference type="OrthoDB" id="5098383at2759"/>
<gene>
    <name evidence="1" type="ORF">HIM_11780</name>
</gene>